<name>A0A0M8P4U3_9EURO</name>
<evidence type="ECO:0000313" key="3">
    <source>
        <dbReference type="Proteomes" id="UP000037696"/>
    </source>
</evidence>
<dbReference type="EMBL" id="LHQQ01000043">
    <property type="protein sequence ID" value="KOS45446.1"/>
    <property type="molecule type" value="Genomic_DNA"/>
</dbReference>
<proteinExistence type="predicted"/>
<feature type="region of interest" description="Disordered" evidence="1">
    <location>
        <begin position="19"/>
        <end position="43"/>
    </location>
</feature>
<keyword evidence="3" id="KW-1185">Reference proteome</keyword>
<dbReference type="Proteomes" id="UP000037696">
    <property type="component" value="Unassembled WGS sequence"/>
</dbReference>
<dbReference type="AlphaFoldDB" id="A0A0M8P4U3"/>
<gene>
    <name evidence="2" type="ORF">ACN38_g3614</name>
</gene>
<comment type="caution">
    <text evidence="2">The sequence shown here is derived from an EMBL/GenBank/DDBJ whole genome shotgun (WGS) entry which is preliminary data.</text>
</comment>
<protein>
    <submittedName>
        <fullName evidence="2">Uncharacterized protein</fullName>
    </submittedName>
</protein>
<accession>A0A0M8P4U3</accession>
<sequence>MWSTASRINKIGASFESEVPHPFFKEKNQKEPSGGNQSESRSALLPSAGKNQLLFTLARPFSLLFYQPTTPPLPVIFPF</sequence>
<evidence type="ECO:0000313" key="2">
    <source>
        <dbReference type="EMBL" id="KOS45446.1"/>
    </source>
</evidence>
<organism evidence="2 3">
    <name type="scientific">Penicillium nordicum</name>
    <dbReference type="NCBI Taxonomy" id="229535"/>
    <lineage>
        <taxon>Eukaryota</taxon>
        <taxon>Fungi</taxon>
        <taxon>Dikarya</taxon>
        <taxon>Ascomycota</taxon>
        <taxon>Pezizomycotina</taxon>
        <taxon>Eurotiomycetes</taxon>
        <taxon>Eurotiomycetidae</taxon>
        <taxon>Eurotiales</taxon>
        <taxon>Aspergillaceae</taxon>
        <taxon>Penicillium</taxon>
    </lineage>
</organism>
<dbReference type="OrthoDB" id="10522667at2759"/>
<evidence type="ECO:0000256" key="1">
    <source>
        <dbReference type="SAM" id="MobiDB-lite"/>
    </source>
</evidence>
<reference evidence="2 3" key="1">
    <citation type="submission" date="2015-08" db="EMBL/GenBank/DDBJ databases">
        <title>Genome sequencing of Penicillium nordicum.</title>
        <authorList>
            <person name="Nguyen H.D."/>
            <person name="Seifert K.A."/>
        </authorList>
    </citation>
    <scope>NUCLEOTIDE SEQUENCE [LARGE SCALE GENOMIC DNA]</scope>
    <source>
        <strain evidence="2 3">DAOMC 185683</strain>
    </source>
</reference>